<gene>
    <name evidence="4" type="ORF">CTEN210_11668</name>
</gene>
<feature type="compositionally biased region" description="Acidic residues" evidence="2">
    <location>
        <begin position="126"/>
        <end position="141"/>
    </location>
</feature>
<evidence type="ECO:0000256" key="1">
    <source>
        <dbReference type="SAM" id="Coils"/>
    </source>
</evidence>
<dbReference type="InterPro" id="IPR004343">
    <property type="entry name" value="Plus-3_dom"/>
</dbReference>
<dbReference type="SUPFAM" id="SSF159042">
    <property type="entry name" value="Plus3-like"/>
    <property type="match status" value="1"/>
</dbReference>
<dbReference type="Proteomes" id="UP001054902">
    <property type="component" value="Unassembled WGS sequence"/>
</dbReference>
<feature type="compositionally biased region" description="Basic and acidic residues" evidence="2">
    <location>
        <begin position="313"/>
        <end position="332"/>
    </location>
</feature>
<comment type="caution">
    <text evidence="4">The sequence shown here is derived from an EMBL/GenBank/DDBJ whole genome shotgun (WGS) entry which is preliminary data.</text>
</comment>
<feature type="compositionally biased region" description="Acidic residues" evidence="2">
    <location>
        <begin position="412"/>
        <end position="428"/>
    </location>
</feature>
<feature type="compositionally biased region" description="Basic and acidic residues" evidence="2">
    <location>
        <begin position="783"/>
        <end position="817"/>
    </location>
</feature>
<name>A0AAD3D057_9STRA</name>
<reference evidence="4 5" key="1">
    <citation type="journal article" date="2021" name="Sci. Rep.">
        <title>The genome of the diatom Chaetoceros tenuissimus carries an ancient integrated fragment of an extant virus.</title>
        <authorList>
            <person name="Hongo Y."/>
            <person name="Kimura K."/>
            <person name="Takaki Y."/>
            <person name="Yoshida Y."/>
            <person name="Baba S."/>
            <person name="Kobayashi G."/>
            <person name="Nagasaki K."/>
            <person name="Hano T."/>
            <person name="Tomaru Y."/>
        </authorList>
    </citation>
    <scope>NUCLEOTIDE SEQUENCE [LARGE SCALE GENOMIC DNA]</scope>
    <source>
        <strain evidence="4 5">NIES-3715</strain>
    </source>
</reference>
<feature type="compositionally biased region" description="Basic and acidic residues" evidence="2">
    <location>
        <begin position="277"/>
        <end position="296"/>
    </location>
</feature>
<feature type="compositionally biased region" description="Acidic residues" evidence="2">
    <location>
        <begin position="208"/>
        <end position="225"/>
    </location>
</feature>
<feature type="compositionally biased region" description="Acidic residues" evidence="2">
    <location>
        <begin position="52"/>
        <end position="63"/>
    </location>
</feature>
<keyword evidence="5" id="KW-1185">Reference proteome</keyword>
<dbReference type="InterPro" id="IPR036128">
    <property type="entry name" value="Plus3-like_sf"/>
</dbReference>
<dbReference type="AlphaFoldDB" id="A0AAD3D057"/>
<accession>A0AAD3D057</accession>
<keyword evidence="1" id="KW-0175">Coiled coil</keyword>
<evidence type="ECO:0000313" key="4">
    <source>
        <dbReference type="EMBL" id="GFH55192.1"/>
    </source>
</evidence>
<feature type="compositionally biased region" description="Acidic residues" evidence="2">
    <location>
        <begin position="183"/>
        <end position="197"/>
    </location>
</feature>
<feature type="domain" description="Plus3" evidence="3">
    <location>
        <begin position="472"/>
        <end position="613"/>
    </location>
</feature>
<feature type="region of interest" description="Disordered" evidence="2">
    <location>
        <begin position="1"/>
        <end position="296"/>
    </location>
</feature>
<evidence type="ECO:0000259" key="3">
    <source>
        <dbReference type="PROSITE" id="PS51360"/>
    </source>
</evidence>
<dbReference type="EMBL" id="BLLK01000047">
    <property type="protein sequence ID" value="GFH55192.1"/>
    <property type="molecule type" value="Genomic_DNA"/>
</dbReference>
<feature type="region of interest" description="Disordered" evidence="2">
    <location>
        <begin position="780"/>
        <end position="817"/>
    </location>
</feature>
<sequence>MPRTKRKYKEDEPPAPDSSSGEEETTYIPPARYGGKQLRPQSGGKQIRLNEEPSDSSSSEEEPMSYSRPGGGKQLRPGGKQIRYDESESEEEEEPAPIVYPQRGGGKSLYGMRGMGKQLRQPQPESSEEESDEDEEEEEEVIMPVRRGGGKSLAVMSPRGGGKSLNNVMRRGGGKQLVRPPVDEEEESSDESDEEDFQPAAPAPTTAEDMDIEDSDEEEEEEEEEVVKPPPKRPTRAAAASAAKKTEESDEDMDVSSSEEEESDSESEAELDMETMDQDRLIKDEEDRKYLESLPEIERESILADRFEDLKRKHDMKIALRENKQREREAKRAARGKKGKSTKKKTAKKVTKKAAAKKKAKDVPDTSKDEEMAKELSLGRSAKNRDASGLKAKKKAALDKLRKEKAKKDEKEDSDIDYGNESESDSDSDASFQAPWQKKEVKPSKRVSKSRAAEYESDEDMDEPVQQKQDVEATLEDFQKVTIPRRRLARWCNEPYFERAVLNYYVRLAIGRDKKTMKPCYRLCKIVEIKTGQQYQFPPNEQNKIISTNKWLSLKFGENEKPFKMLMISDSKPTEEDVAMCIAQTKNKRGGAAMVLTKKEAKKMFKKQNELVNNYILTEEDVAKSIAANKMLKKNIANIGAEKTKAAIALKAAETQLKEAQAEAREIEGKSLEADEEDAEKLEDELEKAKEKVKELEQEVAKAKEAQDKILEAEKIRQERLGRSSKNLNWAKVNKRAKDMNKAADVEAYKSELAARREGTNTGTKDLYARRKVKPQILWEVGQKTEGKDAEKENAEKEAAPKEVAKAPAPEEPKEVKQKKLLTEQMNDLAMEEETLTVGLSLGTSKKVNRNRVRKGISIQEYLARKSDGRL</sequence>
<dbReference type="Gene3D" id="3.90.70.200">
    <property type="entry name" value="Plus-3 domain"/>
    <property type="match status" value="1"/>
</dbReference>
<protein>
    <recommendedName>
        <fullName evidence="3">Plus3 domain-containing protein</fullName>
    </recommendedName>
</protein>
<feature type="compositionally biased region" description="Basic residues" evidence="2">
    <location>
        <begin position="333"/>
        <end position="360"/>
    </location>
</feature>
<organism evidence="4 5">
    <name type="scientific">Chaetoceros tenuissimus</name>
    <dbReference type="NCBI Taxonomy" id="426638"/>
    <lineage>
        <taxon>Eukaryota</taxon>
        <taxon>Sar</taxon>
        <taxon>Stramenopiles</taxon>
        <taxon>Ochrophyta</taxon>
        <taxon>Bacillariophyta</taxon>
        <taxon>Coscinodiscophyceae</taxon>
        <taxon>Chaetocerotophycidae</taxon>
        <taxon>Chaetocerotales</taxon>
        <taxon>Chaetocerotaceae</taxon>
        <taxon>Chaetoceros</taxon>
    </lineage>
</organism>
<dbReference type="SMART" id="SM00719">
    <property type="entry name" value="Plus3"/>
    <property type="match status" value="1"/>
</dbReference>
<feature type="compositionally biased region" description="Basic and acidic residues" evidence="2">
    <location>
        <begin position="396"/>
        <end position="411"/>
    </location>
</feature>
<dbReference type="GO" id="GO:0003677">
    <property type="term" value="F:DNA binding"/>
    <property type="evidence" value="ECO:0007669"/>
    <property type="project" value="InterPro"/>
</dbReference>
<feature type="region of interest" description="Disordered" evidence="2">
    <location>
        <begin position="313"/>
        <end position="466"/>
    </location>
</feature>
<dbReference type="Pfam" id="PF03126">
    <property type="entry name" value="Plus-3"/>
    <property type="match status" value="1"/>
</dbReference>
<evidence type="ECO:0000313" key="5">
    <source>
        <dbReference type="Proteomes" id="UP001054902"/>
    </source>
</evidence>
<proteinExistence type="predicted"/>
<feature type="coiled-coil region" evidence="1">
    <location>
        <begin position="643"/>
        <end position="716"/>
    </location>
</feature>
<dbReference type="PROSITE" id="PS51360">
    <property type="entry name" value="PLUS3"/>
    <property type="match status" value="1"/>
</dbReference>
<evidence type="ECO:0000256" key="2">
    <source>
        <dbReference type="SAM" id="MobiDB-lite"/>
    </source>
</evidence>
<feature type="compositionally biased region" description="Acidic residues" evidence="2">
    <location>
        <begin position="248"/>
        <end position="276"/>
    </location>
</feature>
<feature type="compositionally biased region" description="Basic and acidic residues" evidence="2">
    <location>
        <begin position="361"/>
        <end position="374"/>
    </location>
</feature>